<organism evidence="3 4">
    <name type="scientific">Aspergillus bertholletiae</name>
    <dbReference type="NCBI Taxonomy" id="1226010"/>
    <lineage>
        <taxon>Eukaryota</taxon>
        <taxon>Fungi</taxon>
        <taxon>Dikarya</taxon>
        <taxon>Ascomycota</taxon>
        <taxon>Pezizomycotina</taxon>
        <taxon>Eurotiomycetes</taxon>
        <taxon>Eurotiomycetidae</taxon>
        <taxon>Eurotiales</taxon>
        <taxon>Aspergillaceae</taxon>
        <taxon>Aspergillus</taxon>
        <taxon>Aspergillus subgen. Circumdati</taxon>
    </lineage>
</organism>
<dbReference type="PANTHER" id="PTHR36167">
    <property type="entry name" value="C2H2 FINGER DOMAIN TRANSCRIPTION FACTOR (EUROFUNG)-RELATED"/>
    <property type="match status" value="1"/>
</dbReference>
<evidence type="ECO:0000256" key="1">
    <source>
        <dbReference type="SAM" id="MobiDB-lite"/>
    </source>
</evidence>
<accession>A0A5N7BDP4</accession>
<dbReference type="Pfam" id="PF17111">
    <property type="entry name" value="PigL_N"/>
    <property type="match status" value="1"/>
</dbReference>
<dbReference type="GO" id="GO:0006355">
    <property type="term" value="P:regulation of DNA-templated transcription"/>
    <property type="evidence" value="ECO:0007669"/>
    <property type="project" value="InterPro"/>
</dbReference>
<dbReference type="AlphaFoldDB" id="A0A5N7BDP4"/>
<feature type="compositionally biased region" description="Basic and acidic residues" evidence="1">
    <location>
        <begin position="293"/>
        <end position="302"/>
    </location>
</feature>
<keyword evidence="4" id="KW-1185">Reference proteome</keyword>
<proteinExistence type="predicted"/>
<dbReference type="InterPro" id="IPR039327">
    <property type="entry name" value="CON7-like"/>
</dbReference>
<evidence type="ECO:0000259" key="2">
    <source>
        <dbReference type="Pfam" id="PF17111"/>
    </source>
</evidence>
<reference evidence="3 4" key="1">
    <citation type="submission" date="2019-04" db="EMBL/GenBank/DDBJ databases">
        <title>Friends and foes A comparative genomics studyof 23 Aspergillus species from section Flavi.</title>
        <authorList>
            <consortium name="DOE Joint Genome Institute"/>
            <person name="Kjaerbolling I."/>
            <person name="Vesth T."/>
            <person name="Frisvad J.C."/>
            <person name="Nybo J.L."/>
            <person name="Theobald S."/>
            <person name="Kildgaard S."/>
            <person name="Isbrandt T."/>
            <person name="Kuo A."/>
            <person name="Sato A."/>
            <person name="Lyhne E.K."/>
            <person name="Kogle M.E."/>
            <person name="Wiebenga A."/>
            <person name="Kun R.S."/>
            <person name="Lubbers R.J."/>
            <person name="Makela M.R."/>
            <person name="Barry K."/>
            <person name="Chovatia M."/>
            <person name="Clum A."/>
            <person name="Daum C."/>
            <person name="Haridas S."/>
            <person name="He G."/>
            <person name="LaButti K."/>
            <person name="Lipzen A."/>
            <person name="Mondo S."/>
            <person name="Riley R."/>
            <person name="Salamov A."/>
            <person name="Simmons B.A."/>
            <person name="Magnuson J.K."/>
            <person name="Henrissat B."/>
            <person name="Mortensen U.H."/>
            <person name="Larsen T.O."/>
            <person name="Devries R.P."/>
            <person name="Grigoriev I.V."/>
            <person name="Machida M."/>
            <person name="Baker S.E."/>
            <person name="Andersen M.R."/>
        </authorList>
    </citation>
    <scope>NUCLEOTIDE SEQUENCE [LARGE SCALE GENOMIC DNA]</scope>
    <source>
        <strain evidence="3 4">IBT 29228</strain>
    </source>
</reference>
<dbReference type="EMBL" id="ML736189">
    <property type="protein sequence ID" value="KAE8379819.1"/>
    <property type="molecule type" value="Genomic_DNA"/>
</dbReference>
<protein>
    <recommendedName>
        <fullName evidence="2">Azaphilone pigments biosynthesis cluster protein L N-terminal domain-containing protein</fullName>
    </recommendedName>
</protein>
<evidence type="ECO:0000313" key="3">
    <source>
        <dbReference type="EMBL" id="KAE8379819.1"/>
    </source>
</evidence>
<feature type="domain" description="Azaphilone pigments biosynthesis cluster protein L N-terminal" evidence="2">
    <location>
        <begin position="5"/>
        <end position="167"/>
    </location>
</feature>
<dbReference type="OrthoDB" id="5431013at2759"/>
<dbReference type="Proteomes" id="UP000326198">
    <property type="component" value="Unassembled WGS sequence"/>
</dbReference>
<dbReference type="PANTHER" id="PTHR36167:SF4">
    <property type="entry name" value="FUNGAL N-TERMINAL DOMAIN-CONTAINING PROTEIN"/>
    <property type="match status" value="1"/>
</dbReference>
<name>A0A5N7BDP4_9EURO</name>
<feature type="region of interest" description="Disordered" evidence="1">
    <location>
        <begin position="278"/>
        <end position="347"/>
    </location>
</feature>
<dbReference type="InterPro" id="IPR031348">
    <property type="entry name" value="PigL_N"/>
</dbReference>
<sequence length="440" mass="49556">MSGLEAIGVAASILQIAELGSNLSISLWTLYRKFKDADRNLQTLNNELALTCNVLRQLGNNLQQDEQSKLYSTQALITASDVHKECEQVFEKIKDIVGVRTEETSAKSRLRRVAQKFRFVLDESQLEALKNGLEHLKSTILLLLNTIMFAEQIRSRETSSMLEEQYALLQMLVQEKQANERRLSPEDDDMRLDDAPSPQNMLSAELKTYYSLVQKVLSEIDASKFNLERGQHHRVKRGVLKIHEEEIDYAGRMFGSEVSQILSQATFENVASMTKSYAANEDRHSPGLETIQAEDRTDDRIPPHLCTKRKSSSADRPITCKSSLCKPSRTDGDSVPMSQSNPNHPDITRYERMSRVFEGRGYSGHDDSPMKKRRVELKATRSVPDPIKAIEPPNPSYSTPITQPLGNPCTQINEAPISGAYKCLFPGCTSSPFQSQDMLE</sequence>
<gene>
    <name evidence="3" type="ORF">BDV26DRAFT_290977</name>
</gene>
<evidence type="ECO:0000313" key="4">
    <source>
        <dbReference type="Proteomes" id="UP000326198"/>
    </source>
</evidence>